<sequence length="64" mass="7124">MLYNQTWSWSLAATKKGLVSLSGALLHFTICWLFPLVLVSFTRSILSILAELFSTQMACSILTV</sequence>
<proteinExistence type="predicted"/>
<accession>A0A0A9EYS6</accession>
<keyword evidence="1" id="KW-0812">Transmembrane</keyword>
<feature type="transmembrane region" description="Helical" evidence="1">
    <location>
        <begin position="20"/>
        <end position="41"/>
    </location>
</feature>
<evidence type="ECO:0000313" key="2">
    <source>
        <dbReference type="EMBL" id="JAD78973.1"/>
    </source>
</evidence>
<dbReference type="EMBL" id="GBRH01196723">
    <property type="protein sequence ID" value="JAE01173.1"/>
    <property type="molecule type" value="Transcribed_RNA"/>
</dbReference>
<reference evidence="3" key="2">
    <citation type="journal article" date="2015" name="Data Brief">
        <title>Shoot transcriptome of the giant reed, Arundo donax.</title>
        <authorList>
            <person name="Barrero R.A."/>
            <person name="Guerrero F.D."/>
            <person name="Moolhuijzen P."/>
            <person name="Goolsby J.A."/>
            <person name="Tidwell J."/>
            <person name="Bellgard S.E."/>
            <person name="Bellgard M.I."/>
        </authorList>
    </citation>
    <scope>NUCLEOTIDE SEQUENCE</scope>
    <source>
        <tissue evidence="3">Shoot tissue taken approximately 20 cm above the soil surface</tissue>
    </source>
</reference>
<keyword evidence="1" id="KW-1133">Transmembrane helix</keyword>
<protein>
    <submittedName>
        <fullName evidence="2">ACOC</fullName>
    </submittedName>
</protein>
<organism evidence="3">
    <name type="scientific">Arundo donax</name>
    <name type="common">Giant reed</name>
    <name type="synonym">Donax arundinaceus</name>
    <dbReference type="NCBI Taxonomy" id="35708"/>
    <lineage>
        <taxon>Eukaryota</taxon>
        <taxon>Viridiplantae</taxon>
        <taxon>Streptophyta</taxon>
        <taxon>Embryophyta</taxon>
        <taxon>Tracheophyta</taxon>
        <taxon>Spermatophyta</taxon>
        <taxon>Magnoliopsida</taxon>
        <taxon>Liliopsida</taxon>
        <taxon>Poales</taxon>
        <taxon>Poaceae</taxon>
        <taxon>PACMAD clade</taxon>
        <taxon>Arundinoideae</taxon>
        <taxon>Arundineae</taxon>
        <taxon>Arundo</taxon>
    </lineage>
</organism>
<dbReference type="AlphaFoldDB" id="A0A0A9EYS6"/>
<name>A0A0A9EYS6_ARUDO</name>
<evidence type="ECO:0000313" key="3">
    <source>
        <dbReference type="EMBL" id="JAE01173.1"/>
    </source>
</evidence>
<keyword evidence="1" id="KW-0472">Membrane</keyword>
<dbReference type="EMBL" id="GBRH01218922">
    <property type="protein sequence ID" value="JAD78973.1"/>
    <property type="molecule type" value="Transcribed_RNA"/>
</dbReference>
<reference evidence="3" key="1">
    <citation type="submission" date="2014-09" db="EMBL/GenBank/DDBJ databases">
        <authorList>
            <person name="Magalhaes I.L.F."/>
            <person name="Oliveira U."/>
            <person name="Santos F.R."/>
            <person name="Vidigal T.H.D.A."/>
            <person name="Brescovit A.D."/>
            <person name="Santos A.J."/>
        </authorList>
    </citation>
    <scope>NUCLEOTIDE SEQUENCE</scope>
    <source>
        <tissue evidence="3">Shoot tissue taken approximately 20 cm above the soil surface</tissue>
    </source>
</reference>
<evidence type="ECO:0000256" key="1">
    <source>
        <dbReference type="SAM" id="Phobius"/>
    </source>
</evidence>